<dbReference type="GO" id="GO:0065002">
    <property type="term" value="P:intracellular protein transmembrane transport"/>
    <property type="evidence" value="ECO:0007669"/>
    <property type="project" value="UniProtKB-UniRule"/>
</dbReference>
<evidence type="ECO:0000256" key="2">
    <source>
        <dbReference type="ARBA" id="ARBA00022448"/>
    </source>
</evidence>
<dbReference type="GO" id="GO:0009306">
    <property type="term" value="P:protein secretion"/>
    <property type="evidence" value="ECO:0007669"/>
    <property type="project" value="UniProtKB-UniRule"/>
</dbReference>
<keyword evidence="2 9" id="KW-0813">Transport</keyword>
<comment type="function">
    <text evidence="9">Essential subunit of the Sec protein translocation channel SecYEG. Clamps together the 2 halves of SecY. May contact the channel plug during translocation.</text>
</comment>
<dbReference type="InterPro" id="IPR005807">
    <property type="entry name" value="SecE_bac"/>
</dbReference>
<name>A0A3P3XNI3_9SPIR</name>
<keyword evidence="8 9" id="KW-0472">Membrane</keyword>
<dbReference type="GO" id="GO:0008320">
    <property type="term" value="F:protein transmembrane transporter activity"/>
    <property type="evidence" value="ECO:0007669"/>
    <property type="project" value="UniProtKB-UniRule"/>
</dbReference>
<dbReference type="Pfam" id="PF00584">
    <property type="entry name" value="SecE"/>
    <property type="match status" value="1"/>
</dbReference>
<dbReference type="EMBL" id="FWDO01000004">
    <property type="protein sequence ID" value="SLM17840.1"/>
    <property type="molecule type" value="Genomic_DNA"/>
</dbReference>
<sequence length="60" mass="6683">MKKIIQFFKDCYAELSKVVWPSKDDVIASTKIVVISTVAVALVLGLIDFLIVLGIEVVFR</sequence>
<evidence type="ECO:0000256" key="6">
    <source>
        <dbReference type="ARBA" id="ARBA00022989"/>
    </source>
</evidence>
<keyword evidence="7 9" id="KW-0811">Translocation</keyword>
<keyword evidence="6 9" id="KW-1133">Transmembrane helix</keyword>
<dbReference type="HAMAP" id="MF_00422">
    <property type="entry name" value="SecE"/>
    <property type="match status" value="1"/>
</dbReference>
<dbReference type="PANTHER" id="PTHR33910:SF1">
    <property type="entry name" value="PROTEIN TRANSLOCASE SUBUNIT SECE"/>
    <property type="match status" value="1"/>
</dbReference>
<evidence type="ECO:0000313" key="10">
    <source>
        <dbReference type="EMBL" id="SLM17840.1"/>
    </source>
</evidence>
<dbReference type="InterPro" id="IPR001901">
    <property type="entry name" value="Translocase_SecE/Sec61-g"/>
</dbReference>
<evidence type="ECO:0000256" key="7">
    <source>
        <dbReference type="ARBA" id="ARBA00023010"/>
    </source>
</evidence>
<gene>
    <name evidence="9 10" type="primary">secE</name>
    <name evidence="10" type="ORF">SPIRO4BDMA_40409</name>
</gene>
<comment type="subcellular location">
    <subcellularLocation>
        <location evidence="9">Cell membrane</location>
        <topology evidence="9">Single-pass membrane protein</topology>
    </subcellularLocation>
    <subcellularLocation>
        <location evidence="1">Membrane</location>
    </subcellularLocation>
</comment>
<accession>A0A3P3XNI3</accession>
<dbReference type="GO" id="GO:0043952">
    <property type="term" value="P:protein transport by the Sec complex"/>
    <property type="evidence" value="ECO:0007669"/>
    <property type="project" value="UniProtKB-UniRule"/>
</dbReference>
<evidence type="ECO:0000256" key="5">
    <source>
        <dbReference type="ARBA" id="ARBA00022927"/>
    </source>
</evidence>
<keyword evidence="4 9" id="KW-0812">Transmembrane</keyword>
<reference evidence="10" key="1">
    <citation type="submission" date="2017-02" db="EMBL/GenBank/DDBJ databases">
        <authorList>
            <person name="Regsiter A."/>
            <person name="William W."/>
        </authorList>
    </citation>
    <scope>NUCLEOTIDE SEQUENCE</scope>
    <source>
        <strain evidence="10">BdmA 4</strain>
    </source>
</reference>
<dbReference type="Gene3D" id="1.20.5.1030">
    <property type="entry name" value="Preprotein translocase secy subunit"/>
    <property type="match status" value="1"/>
</dbReference>
<dbReference type="NCBIfam" id="TIGR00964">
    <property type="entry name" value="secE_bact"/>
    <property type="match status" value="1"/>
</dbReference>
<comment type="similarity">
    <text evidence="9">Belongs to the SecE/SEC61-gamma family.</text>
</comment>
<evidence type="ECO:0000256" key="3">
    <source>
        <dbReference type="ARBA" id="ARBA00022475"/>
    </source>
</evidence>
<dbReference type="PANTHER" id="PTHR33910">
    <property type="entry name" value="PROTEIN TRANSLOCASE SUBUNIT SECE"/>
    <property type="match status" value="1"/>
</dbReference>
<proteinExistence type="inferred from homology"/>
<feature type="transmembrane region" description="Helical" evidence="9">
    <location>
        <begin position="32"/>
        <end position="59"/>
    </location>
</feature>
<evidence type="ECO:0000256" key="4">
    <source>
        <dbReference type="ARBA" id="ARBA00022692"/>
    </source>
</evidence>
<dbReference type="AlphaFoldDB" id="A0A3P3XNI3"/>
<comment type="subunit">
    <text evidence="9">Component of the Sec protein translocase complex. Heterotrimer consisting of SecY, SecE and SecG subunits. The heterotrimers can form oligomers, although 1 heterotrimer is thought to be able to translocate proteins. Interacts with the ribosome. Interacts with SecDF, and other proteins may be involved. Interacts with SecA.</text>
</comment>
<evidence type="ECO:0000256" key="1">
    <source>
        <dbReference type="ARBA" id="ARBA00004370"/>
    </source>
</evidence>
<dbReference type="InterPro" id="IPR038379">
    <property type="entry name" value="SecE_sf"/>
</dbReference>
<evidence type="ECO:0000256" key="9">
    <source>
        <dbReference type="HAMAP-Rule" id="MF_00422"/>
    </source>
</evidence>
<dbReference type="GO" id="GO:0006605">
    <property type="term" value="P:protein targeting"/>
    <property type="evidence" value="ECO:0007669"/>
    <property type="project" value="UniProtKB-UniRule"/>
</dbReference>
<keyword evidence="3 9" id="KW-1003">Cell membrane</keyword>
<keyword evidence="5 9" id="KW-0653">Protein transport</keyword>
<organism evidence="10">
    <name type="scientific">uncultured spirochete</name>
    <dbReference type="NCBI Taxonomy" id="156406"/>
    <lineage>
        <taxon>Bacteria</taxon>
        <taxon>Pseudomonadati</taxon>
        <taxon>Spirochaetota</taxon>
        <taxon>Spirochaetia</taxon>
        <taxon>Spirochaetales</taxon>
        <taxon>environmental samples</taxon>
    </lineage>
</organism>
<protein>
    <recommendedName>
        <fullName evidence="9">Protein translocase subunit SecE</fullName>
    </recommendedName>
</protein>
<dbReference type="GO" id="GO:0005886">
    <property type="term" value="C:plasma membrane"/>
    <property type="evidence" value="ECO:0007669"/>
    <property type="project" value="UniProtKB-SubCell"/>
</dbReference>
<evidence type="ECO:0000256" key="8">
    <source>
        <dbReference type="ARBA" id="ARBA00023136"/>
    </source>
</evidence>